<organism evidence="1 2">
    <name type="scientific">Providencia alcalifaciens DSM 30120</name>
    <dbReference type="NCBI Taxonomy" id="520999"/>
    <lineage>
        <taxon>Bacteria</taxon>
        <taxon>Pseudomonadati</taxon>
        <taxon>Pseudomonadota</taxon>
        <taxon>Gammaproteobacteria</taxon>
        <taxon>Enterobacterales</taxon>
        <taxon>Morganellaceae</taxon>
        <taxon>Providencia</taxon>
    </lineage>
</organism>
<dbReference type="EMBL" id="ABXW01000003">
    <property type="protein sequence ID" value="EEB47870.1"/>
    <property type="molecule type" value="Genomic_DNA"/>
</dbReference>
<dbReference type="RefSeq" id="WP_006657075.1">
    <property type="nucleotide sequence ID" value="NZ_ABXW01000003.1"/>
</dbReference>
<name>B6X9U0_9GAMM</name>
<protein>
    <submittedName>
        <fullName evidence="1">Uncharacterized protein</fullName>
    </submittedName>
</protein>
<evidence type="ECO:0000313" key="2">
    <source>
        <dbReference type="Proteomes" id="UP000003729"/>
    </source>
</evidence>
<evidence type="ECO:0000313" key="1">
    <source>
        <dbReference type="EMBL" id="EEB47870.1"/>
    </source>
</evidence>
<gene>
    <name evidence="1" type="ORF">PROVALCAL_00085</name>
</gene>
<accession>B6X9U0</accession>
<comment type="caution">
    <text evidence="1">The sequence shown here is derived from an EMBL/GenBank/DDBJ whole genome shotgun (WGS) entry which is preliminary data.</text>
</comment>
<dbReference type="AlphaFoldDB" id="B6X9U0"/>
<dbReference type="Proteomes" id="UP000003729">
    <property type="component" value="Unassembled WGS sequence"/>
</dbReference>
<feature type="non-terminal residue" evidence="1">
    <location>
        <position position="1"/>
    </location>
</feature>
<reference evidence="1 2" key="2">
    <citation type="submission" date="2008-10" db="EMBL/GenBank/DDBJ databases">
        <authorList>
            <person name="Fulton L."/>
            <person name="Clifton S."/>
            <person name="Fulton B."/>
            <person name="Xu J."/>
            <person name="Minx P."/>
            <person name="Pepin K.H."/>
            <person name="Johnson M."/>
            <person name="Bhonagiri V."/>
            <person name="Nash W.E."/>
            <person name="Mardis E.R."/>
            <person name="Wilson R.K."/>
        </authorList>
    </citation>
    <scope>NUCLEOTIDE SEQUENCE [LARGE SCALE GENOMIC DNA]</scope>
    <source>
        <strain evidence="1 2">DSM 30120</strain>
    </source>
</reference>
<sequence>YRALRWLVPGQWMRIIGSRRIPATLFLRFFTVFSSTAAFHSKTPSYTHLRTDLSTDGKNSEKSPRITQTFALQLARKFGIDFILML</sequence>
<proteinExistence type="predicted"/>
<reference evidence="1 2" key="1">
    <citation type="submission" date="2008-10" db="EMBL/GenBank/DDBJ databases">
        <title>Draft genome sequence of Providencia alcalifaciens (DSM 30120).</title>
        <authorList>
            <person name="Sudarsanam P."/>
            <person name="Ley R."/>
            <person name="Guruge J."/>
            <person name="Turnbaugh P.J."/>
            <person name="Mahowald M."/>
            <person name="Liep D."/>
            <person name="Gordon J."/>
        </authorList>
    </citation>
    <scope>NUCLEOTIDE SEQUENCE [LARGE SCALE GENOMIC DNA]</scope>
    <source>
        <strain evidence="1 2">DSM 30120</strain>
    </source>
</reference>